<dbReference type="HOGENOM" id="CLU_605458_0_0_1"/>
<dbReference type="EMBL" id="CH476607">
    <property type="protein sequence ID" value="EAU30497.1"/>
    <property type="molecule type" value="Genomic_DNA"/>
</dbReference>
<accession>Q0CAC4</accession>
<organism evidence="2 3">
    <name type="scientific">Aspergillus terreus (strain NIH 2624 / FGSC A1156)</name>
    <dbReference type="NCBI Taxonomy" id="341663"/>
    <lineage>
        <taxon>Eukaryota</taxon>
        <taxon>Fungi</taxon>
        <taxon>Dikarya</taxon>
        <taxon>Ascomycota</taxon>
        <taxon>Pezizomycotina</taxon>
        <taxon>Eurotiomycetes</taxon>
        <taxon>Eurotiomycetidae</taxon>
        <taxon>Eurotiales</taxon>
        <taxon>Aspergillaceae</taxon>
        <taxon>Aspergillus</taxon>
        <taxon>Aspergillus subgen. Circumdati</taxon>
    </lineage>
</organism>
<dbReference type="VEuPathDB" id="FungiDB:ATEG_09360"/>
<protein>
    <submittedName>
        <fullName evidence="2">Uncharacterized protein</fullName>
    </submittedName>
</protein>
<name>Q0CAC4_ASPTN</name>
<sequence>MAPNKQLEEDQDVVIVKVNKLPPGPCTPTRLTQTRYDDVSILDVVKTPPSPYPYTLPVPAPQVPLRSPAPPAGNFTPVEDVAPRPPVRPDPADRTASHGEQDKWNLYYLPDILYVLCPGTEHVRSRAPVCMTEYTVFGKQVKDFAVLPRQISSRVEGWRLEAWMRLDQRITDQDIIDRVNPDFRAKLSPEYLEYRRQFFRETFNLACWTSPESISYICNLLVERGIDPAMNSTRGLTPGLKDPAKGEGGGRVSLPIPQVCTIAADGGNQPIPTRFYVQPQPMPQNQCHGRVPMVYASQAPIPSRSVPQHAFVLPSYMNTPQGSVQHVQYMAPYPAPYPYMAPYSVPYPYGKRKWVEPIRQETPLAYYKRQKVSGHGYVEGPTGYPYVPVELAPCRAPMPRAFPREGDMGGRTMSLEEYLQEKRVSYEEFLRARYAHEVPGIAGGLQYHPRRA</sequence>
<dbReference type="AlphaFoldDB" id="Q0CAC4"/>
<feature type="region of interest" description="Disordered" evidence="1">
    <location>
        <begin position="63"/>
        <end position="98"/>
    </location>
</feature>
<reference evidence="3" key="1">
    <citation type="submission" date="2005-09" db="EMBL/GenBank/DDBJ databases">
        <title>Annotation of the Aspergillus terreus NIH2624 genome.</title>
        <authorList>
            <person name="Birren B.W."/>
            <person name="Lander E.S."/>
            <person name="Galagan J.E."/>
            <person name="Nusbaum C."/>
            <person name="Devon K."/>
            <person name="Henn M."/>
            <person name="Ma L.-J."/>
            <person name="Jaffe D.B."/>
            <person name="Butler J."/>
            <person name="Alvarez P."/>
            <person name="Gnerre S."/>
            <person name="Grabherr M."/>
            <person name="Kleber M."/>
            <person name="Mauceli E.W."/>
            <person name="Brockman W."/>
            <person name="Rounsley S."/>
            <person name="Young S.K."/>
            <person name="LaButti K."/>
            <person name="Pushparaj V."/>
            <person name="DeCaprio D."/>
            <person name="Crawford M."/>
            <person name="Koehrsen M."/>
            <person name="Engels R."/>
            <person name="Montgomery P."/>
            <person name="Pearson M."/>
            <person name="Howarth C."/>
            <person name="Larson L."/>
            <person name="Luoma S."/>
            <person name="White J."/>
            <person name="Alvarado L."/>
            <person name="Kodira C.D."/>
            <person name="Zeng Q."/>
            <person name="Oleary S."/>
            <person name="Yandava C."/>
            <person name="Denning D.W."/>
            <person name="Nierman W.C."/>
            <person name="Milne T."/>
            <person name="Madden K."/>
        </authorList>
    </citation>
    <scope>NUCLEOTIDE SEQUENCE [LARGE SCALE GENOMIC DNA]</scope>
    <source>
        <strain evidence="3">NIH 2624 / FGSC A1156</strain>
    </source>
</reference>
<gene>
    <name evidence="2" type="ORF">ATEG_09360</name>
</gene>
<evidence type="ECO:0000256" key="1">
    <source>
        <dbReference type="SAM" id="MobiDB-lite"/>
    </source>
</evidence>
<dbReference type="RefSeq" id="XP_001217982.1">
    <property type="nucleotide sequence ID" value="XM_001217981.1"/>
</dbReference>
<proteinExistence type="predicted"/>
<dbReference type="OrthoDB" id="5348779at2759"/>
<evidence type="ECO:0000313" key="3">
    <source>
        <dbReference type="Proteomes" id="UP000007963"/>
    </source>
</evidence>
<dbReference type="GeneID" id="4353968"/>
<evidence type="ECO:0000313" key="2">
    <source>
        <dbReference type="EMBL" id="EAU30497.1"/>
    </source>
</evidence>
<dbReference type="Proteomes" id="UP000007963">
    <property type="component" value="Unassembled WGS sequence"/>
</dbReference>
<dbReference type="eggNOG" id="ENOG502RGDJ">
    <property type="taxonomic scope" value="Eukaryota"/>
</dbReference>